<evidence type="ECO:0000259" key="4">
    <source>
        <dbReference type="Pfam" id="PF05662"/>
    </source>
</evidence>
<dbReference type="Proteomes" id="UP000254258">
    <property type="component" value="Unassembled WGS sequence"/>
</dbReference>
<proteinExistence type="predicted"/>
<evidence type="ECO:0000313" key="6">
    <source>
        <dbReference type="Proteomes" id="UP000254258"/>
    </source>
</evidence>
<accession>A0A370WRH6</accession>
<keyword evidence="1" id="KW-0175">Coiled coil</keyword>
<dbReference type="OrthoDB" id="1631723at2"/>
<feature type="coiled-coil region" evidence="1">
    <location>
        <begin position="410"/>
        <end position="437"/>
    </location>
</feature>
<reference evidence="5 6" key="1">
    <citation type="submission" date="2018-07" db="EMBL/GenBank/DDBJ databases">
        <title>Dyella monticola sp. nov. and Dyella psychrodurans sp. nov. isolated from monsoon evergreen broad-leaved forest soil of Dinghu Mountain, China.</title>
        <authorList>
            <person name="Gao Z."/>
            <person name="Qiu L."/>
        </authorList>
    </citation>
    <scope>NUCLEOTIDE SEQUENCE [LARGE SCALE GENOMIC DNA]</scope>
    <source>
        <strain evidence="5 6">4G-K06</strain>
    </source>
</reference>
<evidence type="ECO:0000256" key="1">
    <source>
        <dbReference type="SAM" id="Coils"/>
    </source>
</evidence>
<feature type="domain" description="Trimeric autotransporter adhesin YadA-like stalk" evidence="4">
    <location>
        <begin position="199"/>
        <end position="229"/>
    </location>
</feature>
<feature type="domain" description="Trimeric autotransporter adhesin YadA-like head" evidence="3">
    <location>
        <begin position="345"/>
        <end position="366"/>
    </location>
</feature>
<organism evidence="5 6">
    <name type="scientific">Dyella monticola</name>
    <dbReference type="NCBI Taxonomy" id="1927958"/>
    <lineage>
        <taxon>Bacteria</taxon>
        <taxon>Pseudomonadati</taxon>
        <taxon>Pseudomonadota</taxon>
        <taxon>Gammaproteobacteria</taxon>
        <taxon>Lysobacterales</taxon>
        <taxon>Rhodanobacteraceae</taxon>
        <taxon>Dyella</taxon>
    </lineage>
</organism>
<evidence type="ECO:0000313" key="5">
    <source>
        <dbReference type="EMBL" id="RDS78779.1"/>
    </source>
</evidence>
<evidence type="ECO:0000256" key="2">
    <source>
        <dbReference type="SAM" id="MobiDB-lite"/>
    </source>
</evidence>
<feature type="domain" description="Trimeric autotransporter adhesin YadA-like head" evidence="3">
    <location>
        <begin position="312"/>
        <end position="337"/>
    </location>
</feature>
<evidence type="ECO:0000259" key="3">
    <source>
        <dbReference type="Pfam" id="PF05658"/>
    </source>
</evidence>
<protein>
    <recommendedName>
        <fullName evidence="7">Peptidase S74 domain-containing protein</fullName>
    </recommendedName>
</protein>
<dbReference type="CDD" id="cd12820">
    <property type="entry name" value="LbR_YadA-like"/>
    <property type="match status" value="1"/>
</dbReference>
<evidence type="ECO:0008006" key="7">
    <source>
        <dbReference type="Google" id="ProtNLM"/>
    </source>
</evidence>
<dbReference type="Pfam" id="PF05662">
    <property type="entry name" value="YadA_stalk"/>
    <property type="match status" value="3"/>
</dbReference>
<dbReference type="InterPro" id="IPR008635">
    <property type="entry name" value="Coiled_stalk_dom"/>
</dbReference>
<feature type="domain" description="Trimeric autotransporter adhesin YadA-like head" evidence="3">
    <location>
        <begin position="136"/>
        <end position="162"/>
    </location>
</feature>
<dbReference type="Pfam" id="PF05658">
    <property type="entry name" value="YadA_head"/>
    <property type="match status" value="5"/>
</dbReference>
<dbReference type="SUPFAM" id="SSF101967">
    <property type="entry name" value="Adhesin YadA, collagen-binding domain"/>
    <property type="match status" value="3"/>
</dbReference>
<name>A0A370WRH6_9GAMM</name>
<dbReference type="InterPro" id="IPR008640">
    <property type="entry name" value="Adhesin_Head_dom"/>
</dbReference>
<dbReference type="GO" id="GO:0019867">
    <property type="term" value="C:outer membrane"/>
    <property type="evidence" value="ECO:0007669"/>
    <property type="project" value="InterPro"/>
</dbReference>
<dbReference type="RefSeq" id="WP_115497587.1">
    <property type="nucleotide sequence ID" value="NZ_QRBE01000024.1"/>
</dbReference>
<comment type="caution">
    <text evidence="5">The sequence shown here is derived from an EMBL/GenBank/DDBJ whole genome shotgun (WGS) entry which is preliminary data.</text>
</comment>
<dbReference type="Gene3D" id="2.150.10.10">
    <property type="entry name" value="Serralysin-like metalloprotease, C-terminal"/>
    <property type="match status" value="3"/>
</dbReference>
<feature type="domain" description="Trimeric autotransporter adhesin YadA-like head" evidence="3">
    <location>
        <begin position="168"/>
        <end position="189"/>
    </location>
</feature>
<keyword evidence="6" id="KW-1185">Reference proteome</keyword>
<dbReference type="EMBL" id="QRBE01000024">
    <property type="protein sequence ID" value="RDS78779.1"/>
    <property type="molecule type" value="Genomic_DNA"/>
</dbReference>
<feature type="domain" description="Trimeric autotransporter adhesin YadA-like head" evidence="3">
    <location>
        <begin position="94"/>
        <end position="120"/>
    </location>
</feature>
<dbReference type="InterPro" id="IPR011049">
    <property type="entry name" value="Serralysin-like_metalloprot_C"/>
</dbReference>
<sequence length="455" mass="45329">MKKHNGHSQHSVPSKARNVVASSRKATVVKNVARAPTRQRVGHSPVPVRVRKSSRDDIADIANAGDDMDLQSIGTLAPLDDAFIKVLGFEVASATGSRSMAIGSGAQATGTQSVALGAFSGALNANGVAIGFKSDASGDRTTAIGSGASAAADYSVALGRQAIASVANAVALGVNSLADRADTVSVGSAATDGSGFTRKIVNMDAGVISSTSTDAVNGSQLYALQNGLRDSGVYDPDTGVSLAVTYSNATKSIISLGDLGMPVGVMNVAAGVAGSDAVNVDQLNGAIDSLSIDLSASLKYVKVNSTGPDAGAAGLNAVAIGPAASARGPYAVAIGSAAIALWSTSVAIGTDSRASGPNSVAIGVNSLADGADTVSVGNIGHERKIVNVDDGDITAGSTDAINGGQLFLALGALQETVAAMRAQMQSLQGAIAAMQTEMPLSQRHPGQRDEHPVAP</sequence>
<feature type="region of interest" description="Disordered" evidence="2">
    <location>
        <begin position="1"/>
        <end position="46"/>
    </location>
</feature>
<feature type="domain" description="Trimeric autotransporter adhesin YadA-like stalk" evidence="4">
    <location>
        <begin position="384"/>
        <end position="409"/>
    </location>
</feature>
<dbReference type="AlphaFoldDB" id="A0A370WRH6"/>
<feature type="domain" description="Trimeric autotransporter adhesin YadA-like stalk" evidence="4">
    <location>
        <begin position="267"/>
        <end position="297"/>
    </location>
</feature>
<gene>
    <name evidence="5" type="ORF">DWU98_21170</name>
</gene>